<evidence type="ECO:0000256" key="5">
    <source>
        <dbReference type="ARBA" id="ARBA00023014"/>
    </source>
</evidence>
<organism evidence="7 8">
    <name type="scientific">Orrella daihaiensis</name>
    <dbReference type="NCBI Taxonomy" id="2782176"/>
    <lineage>
        <taxon>Bacteria</taxon>
        <taxon>Pseudomonadati</taxon>
        <taxon>Pseudomonadota</taxon>
        <taxon>Betaproteobacteria</taxon>
        <taxon>Burkholderiales</taxon>
        <taxon>Alcaligenaceae</taxon>
        <taxon>Orrella</taxon>
    </lineage>
</organism>
<dbReference type="CDD" id="cd02037">
    <property type="entry name" value="Mrp_NBP35"/>
    <property type="match status" value="1"/>
</dbReference>
<evidence type="ECO:0000256" key="1">
    <source>
        <dbReference type="ARBA" id="ARBA00022723"/>
    </source>
</evidence>
<dbReference type="PROSITE" id="PS01215">
    <property type="entry name" value="MRP"/>
    <property type="match status" value="1"/>
</dbReference>
<protein>
    <recommendedName>
        <fullName evidence="6">Iron-sulfur cluster carrier protein</fullName>
    </recommendedName>
</protein>
<evidence type="ECO:0000256" key="3">
    <source>
        <dbReference type="ARBA" id="ARBA00022840"/>
    </source>
</evidence>
<dbReference type="InterPro" id="IPR019591">
    <property type="entry name" value="Mrp/NBP35_ATP-bd"/>
</dbReference>
<comment type="function">
    <text evidence="6">Binds and transfers iron-sulfur (Fe-S) clusters to target apoproteins. Can hydrolyze ATP.</text>
</comment>
<dbReference type="Gene3D" id="3.40.50.300">
    <property type="entry name" value="P-loop containing nucleotide triphosphate hydrolases"/>
    <property type="match status" value="1"/>
</dbReference>
<dbReference type="InterPro" id="IPR027417">
    <property type="entry name" value="P-loop_NTPase"/>
</dbReference>
<proteinExistence type="inferred from homology"/>
<keyword evidence="1 6" id="KW-0479">Metal-binding</keyword>
<dbReference type="PANTHER" id="PTHR42961">
    <property type="entry name" value="IRON-SULFUR PROTEIN NUBPL"/>
    <property type="match status" value="1"/>
</dbReference>
<evidence type="ECO:0000256" key="2">
    <source>
        <dbReference type="ARBA" id="ARBA00022741"/>
    </source>
</evidence>
<dbReference type="PANTHER" id="PTHR42961:SF2">
    <property type="entry name" value="IRON-SULFUR PROTEIN NUBPL"/>
    <property type="match status" value="1"/>
</dbReference>
<keyword evidence="5 6" id="KW-0411">Iron-sulfur</keyword>
<name>A0ABY4ARV5_9BURK</name>
<keyword evidence="6" id="KW-0378">Hydrolase</keyword>
<dbReference type="InterPro" id="IPR044304">
    <property type="entry name" value="NUBPL-like"/>
</dbReference>
<comment type="similarity">
    <text evidence="6">Belongs to the Mrp/NBP35 ATP-binding proteins family.</text>
</comment>
<dbReference type="InterPro" id="IPR000808">
    <property type="entry name" value="Mrp-like_CS"/>
</dbReference>
<dbReference type="HAMAP" id="MF_02040">
    <property type="entry name" value="Mrp_NBP35"/>
    <property type="match status" value="1"/>
</dbReference>
<dbReference type="RefSeq" id="WP_243479176.1">
    <property type="nucleotide sequence ID" value="NZ_CP063982.1"/>
</dbReference>
<accession>A0ABY4ARV5</accession>
<evidence type="ECO:0000313" key="8">
    <source>
        <dbReference type="Proteomes" id="UP000831607"/>
    </source>
</evidence>
<keyword evidence="8" id="KW-1185">Reference proteome</keyword>
<dbReference type="SUPFAM" id="SSF117916">
    <property type="entry name" value="Fe-S cluster assembly (FSCA) domain-like"/>
    <property type="match status" value="1"/>
</dbReference>
<keyword evidence="3 6" id="KW-0067">ATP-binding</keyword>
<comment type="subunit">
    <text evidence="6">Homodimer.</text>
</comment>
<evidence type="ECO:0000256" key="4">
    <source>
        <dbReference type="ARBA" id="ARBA00023004"/>
    </source>
</evidence>
<dbReference type="Proteomes" id="UP000831607">
    <property type="component" value="Chromosome"/>
</dbReference>
<dbReference type="NCBIfam" id="NF008669">
    <property type="entry name" value="PRK11670.1"/>
    <property type="match status" value="1"/>
</dbReference>
<dbReference type="SUPFAM" id="SSF52540">
    <property type="entry name" value="P-loop containing nucleoside triphosphate hydrolases"/>
    <property type="match status" value="1"/>
</dbReference>
<feature type="binding site" evidence="6">
    <location>
        <begin position="104"/>
        <end position="111"/>
    </location>
    <ligand>
        <name>ATP</name>
        <dbReference type="ChEBI" id="CHEBI:30616"/>
    </ligand>
</feature>
<dbReference type="Pfam" id="PF10609">
    <property type="entry name" value="ParA"/>
    <property type="match status" value="1"/>
</dbReference>
<gene>
    <name evidence="7" type="primary">apbC</name>
    <name evidence="7" type="ORF">DHf2319_02210</name>
</gene>
<keyword evidence="2 6" id="KW-0547">Nucleotide-binding</keyword>
<evidence type="ECO:0000256" key="6">
    <source>
        <dbReference type="HAMAP-Rule" id="MF_02040"/>
    </source>
</evidence>
<dbReference type="EMBL" id="CP063982">
    <property type="protein sequence ID" value="UOD50764.1"/>
    <property type="molecule type" value="Genomic_DNA"/>
</dbReference>
<keyword evidence="4 6" id="KW-0408">Iron</keyword>
<reference evidence="7 8" key="1">
    <citation type="submission" date="2020-11" db="EMBL/GenBank/DDBJ databases">
        <title>Algicoccus daihaiensis sp.nov., isolated from Daihai Lake in Inner Mongolia.</title>
        <authorList>
            <person name="Kai J."/>
        </authorList>
    </citation>
    <scope>NUCLEOTIDE SEQUENCE [LARGE SCALE GENOMIC DNA]</scope>
    <source>
        <strain evidence="8">f23</strain>
    </source>
</reference>
<dbReference type="InterPro" id="IPR034904">
    <property type="entry name" value="FSCA_dom_sf"/>
</dbReference>
<dbReference type="InterPro" id="IPR033756">
    <property type="entry name" value="YlxH/NBP35"/>
</dbReference>
<evidence type="ECO:0000313" key="7">
    <source>
        <dbReference type="EMBL" id="UOD50764.1"/>
    </source>
</evidence>
<sequence>MTVTSNDIQALLARTMDPNTNRAYGDLVQDIRVESSGEVSLKFRPGYPVGRSRESLLRPLTAALEALGFGKAHIEVQPKIEAHAIRAGVERVKGIKNIIAVASGKGGVGKSTTAVNLALAFADEGATVGVLDADIYGPSVPLLLGIDGRPDSKDNKTMEPMIGHGIKCNSIGFLVDADTPAIWRGPMVTQALEHLLRQTNWGELDYLIIDMPPGTGDIALTLAQKVPVSGALIVSTPQDVALLDARKGVRMFEKVTVPVLGIIENMSVHVCSNCGHVEHLFGEGGAQRMADEFQVPFLGKLPLALSIRENADAGNPTVVAAPDSTEAGLYREIAQKLVARLSGLPKDMASKFPTVVVEQRRH</sequence>